<reference evidence="2" key="1">
    <citation type="journal article" date="2023" name="Science">
        <title>Genome structures resolve the early diversification of teleost fishes.</title>
        <authorList>
            <person name="Parey E."/>
            <person name="Louis A."/>
            <person name="Montfort J."/>
            <person name="Bouchez O."/>
            <person name="Roques C."/>
            <person name="Iampietro C."/>
            <person name="Lluch J."/>
            <person name="Castinel A."/>
            <person name="Donnadieu C."/>
            <person name="Desvignes T."/>
            <person name="Floi Bucao C."/>
            <person name="Jouanno E."/>
            <person name="Wen M."/>
            <person name="Mejri S."/>
            <person name="Dirks R."/>
            <person name="Jansen H."/>
            <person name="Henkel C."/>
            <person name="Chen W.J."/>
            <person name="Zahm M."/>
            <person name="Cabau C."/>
            <person name="Klopp C."/>
            <person name="Thompson A.W."/>
            <person name="Robinson-Rechavi M."/>
            <person name="Braasch I."/>
            <person name="Lecointre G."/>
            <person name="Bobe J."/>
            <person name="Postlethwait J.H."/>
            <person name="Berthelot C."/>
            <person name="Roest Crollius H."/>
            <person name="Guiguen Y."/>
        </authorList>
    </citation>
    <scope>NUCLEOTIDE SEQUENCE</scope>
    <source>
        <strain evidence="2">WJC10195</strain>
    </source>
</reference>
<dbReference type="EMBL" id="JAINUF010000002">
    <property type="protein sequence ID" value="KAJ8374070.1"/>
    <property type="molecule type" value="Genomic_DNA"/>
</dbReference>
<comment type="caution">
    <text evidence="2">The sequence shown here is derived from an EMBL/GenBank/DDBJ whole genome shotgun (WGS) entry which is preliminary data.</text>
</comment>
<dbReference type="AlphaFoldDB" id="A0A9Q1J9B7"/>
<feature type="region of interest" description="Disordered" evidence="1">
    <location>
        <begin position="36"/>
        <end position="61"/>
    </location>
</feature>
<evidence type="ECO:0000313" key="2">
    <source>
        <dbReference type="EMBL" id="KAJ8374070.1"/>
    </source>
</evidence>
<sequence>MMSSIGGERIRTKRVTRGAQLERACQEVDSIHLEQSGREVFDGHSTGPPPNANRTRPAKGTVQEREAAEAAALHRSLAQNSKPAKTAVSSAFLQVSCTAIPLHGPIWQPLTGRLALLSQICLRSRNPLCVISHHFSNPLVSRDGAVSGAKMADKPGATRLKWSSDKRIRHIH</sequence>
<dbReference type="Proteomes" id="UP001152622">
    <property type="component" value="Chromosome 2"/>
</dbReference>
<protein>
    <submittedName>
        <fullName evidence="2">Uncharacterized protein</fullName>
    </submittedName>
</protein>
<proteinExistence type="predicted"/>
<evidence type="ECO:0000256" key="1">
    <source>
        <dbReference type="SAM" id="MobiDB-lite"/>
    </source>
</evidence>
<keyword evidence="3" id="KW-1185">Reference proteome</keyword>
<accession>A0A9Q1J9B7</accession>
<name>A0A9Q1J9B7_SYNKA</name>
<evidence type="ECO:0000313" key="3">
    <source>
        <dbReference type="Proteomes" id="UP001152622"/>
    </source>
</evidence>
<organism evidence="2 3">
    <name type="scientific">Synaphobranchus kaupii</name>
    <name type="common">Kaup's arrowtooth eel</name>
    <dbReference type="NCBI Taxonomy" id="118154"/>
    <lineage>
        <taxon>Eukaryota</taxon>
        <taxon>Metazoa</taxon>
        <taxon>Chordata</taxon>
        <taxon>Craniata</taxon>
        <taxon>Vertebrata</taxon>
        <taxon>Euteleostomi</taxon>
        <taxon>Actinopterygii</taxon>
        <taxon>Neopterygii</taxon>
        <taxon>Teleostei</taxon>
        <taxon>Anguilliformes</taxon>
        <taxon>Synaphobranchidae</taxon>
        <taxon>Synaphobranchus</taxon>
    </lineage>
</organism>
<gene>
    <name evidence="2" type="ORF">SKAU_G00046500</name>
</gene>